<name>A0AC35F3L3_9BILA</name>
<dbReference type="WBParaSite" id="PS1159_v2.g13538.t3">
    <property type="protein sequence ID" value="PS1159_v2.g13538.t3"/>
    <property type="gene ID" value="PS1159_v2.g13538"/>
</dbReference>
<evidence type="ECO:0000313" key="1">
    <source>
        <dbReference type="Proteomes" id="UP000887580"/>
    </source>
</evidence>
<accession>A0AC35F3L3</accession>
<dbReference type="Proteomes" id="UP000887580">
    <property type="component" value="Unplaced"/>
</dbReference>
<evidence type="ECO:0000313" key="2">
    <source>
        <dbReference type="WBParaSite" id="PS1159_v2.g13538.t3"/>
    </source>
</evidence>
<reference evidence="2" key="1">
    <citation type="submission" date="2022-11" db="UniProtKB">
        <authorList>
            <consortium name="WormBaseParasite"/>
        </authorList>
    </citation>
    <scope>IDENTIFICATION</scope>
</reference>
<sequence length="249" mass="28256">MWIRFFAVFCLFSVATCNIIEAVGEPYETRNAHDGHNHEFRVEHEHVEQHLISSSEQSPLSPDATTIGTSFSNCLIFAVADNLKEHLTTDNVKPPVTILLQHSIQTCPGLNSTFEVFQKIMGFKGLDFAGVMNFISSFKVHNGTSTPEGEQQIHADVPFINVPSDENYNENASLNDIESDVQIDEQEETPEVENTNIEDNYEDAIPASIESNDETPALNEDHKDEYRRFWQEENLNNLREAEHLSQKMD</sequence>
<organism evidence="1 2">
    <name type="scientific">Panagrolaimus sp. PS1159</name>
    <dbReference type="NCBI Taxonomy" id="55785"/>
    <lineage>
        <taxon>Eukaryota</taxon>
        <taxon>Metazoa</taxon>
        <taxon>Ecdysozoa</taxon>
        <taxon>Nematoda</taxon>
        <taxon>Chromadorea</taxon>
        <taxon>Rhabditida</taxon>
        <taxon>Tylenchina</taxon>
        <taxon>Panagrolaimomorpha</taxon>
        <taxon>Panagrolaimoidea</taxon>
        <taxon>Panagrolaimidae</taxon>
        <taxon>Panagrolaimus</taxon>
    </lineage>
</organism>
<proteinExistence type="predicted"/>
<protein>
    <submittedName>
        <fullName evidence="2">Uncharacterized protein</fullName>
    </submittedName>
</protein>